<dbReference type="InterPro" id="IPR010611">
    <property type="entry name" value="3D_dom"/>
</dbReference>
<evidence type="ECO:0000313" key="3">
    <source>
        <dbReference type="EMBL" id="DAE32300.1"/>
    </source>
</evidence>
<sequence>MRKRFLMKVISFSFLAMCSGFMTHTVKAEERPSVETSTLSTETTVAENKQDNVISNNPISQSVKLKDVHEHYQKCKEADEEKARQIRLEKLRKKRLRIKRQRLKRKQELEKSSLGTFLITAYCPCYECSEGYGSKIAWNHAGHRFARPYHTIAVDKNIIPYGTRVKIEGYGDTIFVAEDCGGKVKGMHVDVFKSTHSETINVQQHRKIYVVK</sequence>
<dbReference type="SUPFAM" id="SSF50685">
    <property type="entry name" value="Barwin-like endoglucanases"/>
    <property type="match status" value="1"/>
</dbReference>
<name>A0A8S5RMR7_9VIRU</name>
<dbReference type="GO" id="GO:0009254">
    <property type="term" value="P:peptidoglycan turnover"/>
    <property type="evidence" value="ECO:0007669"/>
    <property type="project" value="InterPro"/>
</dbReference>
<dbReference type="InterPro" id="IPR036908">
    <property type="entry name" value="RlpA-like_sf"/>
</dbReference>
<protein>
    <submittedName>
        <fullName evidence="3">Lytic transglycosylase</fullName>
    </submittedName>
</protein>
<reference evidence="3" key="1">
    <citation type="journal article" date="2021" name="Proc. Natl. Acad. Sci. U.S.A.">
        <title>A Catalog of Tens of Thousands of Viruses from Human Metagenomes Reveals Hidden Associations with Chronic Diseases.</title>
        <authorList>
            <person name="Tisza M.J."/>
            <person name="Buck C.B."/>
        </authorList>
    </citation>
    <scope>NUCLEOTIDE SEQUENCE</scope>
    <source>
        <strain evidence="3">CtviY17</strain>
    </source>
</reference>
<dbReference type="Pfam" id="PF06725">
    <property type="entry name" value="3D"/>
    <property type="match status" value="1"/>
</dbReference>
<dbReference type="PANTHER" id="PTHR39160">
    <property type="entry name" value="CELL WALL-BINDING PROTEIN YOCH"/>
    <property type="match status" value="1"/>
</dbReference>
<evidence type="ECO:0000259" key="2">
    <source>
        <dbReference type="Pfam" id="PF06725"/>
    </source>
</evidence>
<dbReference type="EMBL" id="BK059120">
    <property type="protein sequence ID" value="DAE32300.1"/>
    <property type="molecule type" value="Genomic_DNA"/>
</dbReference>
<organism evidence="3">
    <name type="scientific">virus sp. ctviY17</name>
    <dbReference type="NCBI Taxonomy" id="2825828"/>
    <lineage>
        <taxon>Viruses</taxon>
    </lineage>
</organism>
<dbReference type="InterPro" id="IPR051933">
    <property type="entry name" value="Resuscitation_pf_RpfB"/>
</dbReference>
<feature type="domain" description="3D" evidence="2">
    <location>
        <begin position="151"/>
        <end position="210"/>
    </location>
</feature>
<dbReference type="GO" id="GO:0004553">
    <property type="term" value="F:hydrolase activity, hydrolyzing O-glycosyl compounds"/>
    <property type="evidence" value="ECO:0007669"/>
    <property type="project" value="InterPro"/>
</dbReference>
<proteinExistence type="predicted"/>
<evidence type="ECO:0000256" key="1">
    <source>
        <dbReference type="ARBA" id="ARBA00022729"/>
    </source>
</evidence>
<dbReference type="CDD" id="cd14667">
    <property type="entry name" value="3D_containing_proteins"/>
    <property type="match status" value="1"/>
</dbReference>
<dbReference type="PANTHER" id="PTHR39160:SF4">
    <property type="entry name" value="RESUSCITATION-PROMOTING FACTOR RPFB"/>
    <property type="match status" value="1"/>
</dbReference>
<accession>A0A8S5RMR7</accession>
<dbReference type="Gene3D" id="2.40.40.10">
    <property type="entry name" value="RlpA-like domain"/>
    <property type="match status" value="1"/>
</dbReference>
<keyword evidence="1" id="KW-0732">Signal</keyword>
<dbReference type="InterPro" id="IPR059180">
    <property type="entry name" value="3D_YorM"/>
</dbReference>
<dbReference type="GO" id="GO:0019867">
    <property type="term" value="C:outer membrane"/>
    <property type="evidence" value="ECO:0007669"/>
    <property type="project" value="InterPro"/>
</dbReference>